<organism evidence="3 4">
    <name type="scientific">Brevibacterium metallidurans</name>
    <dbReference type="NCBI Taxonomy" id="1482676"/>
    <lineage>
        <taxon>Bacteria</taxon>
        <taxon>Bacillati</taxon>
        <taxon>Actinomycetota</taxon>
        <taxon>Actinomycetes</taxon>
        <taxon>Micrococcales</taxon>
        <taxon>Brevibacteriaceae</taxon>
        <taxon>Brevibacterium</taxon>
    </lineage>
</organism>
<evidence type="ECO:0000256" key="1">
    <source>
        <dbReference type="SAM" id="MobiDB-lite"/>
    </source>
</evidence>
<feature type="transmembrane region" description="Helical" evidence="2">
    <location>
        <begin position="53"/>
        <end position="74"/>
    </location>
</feature>
<keyword evidence="2" id="KW-0812">Transmembrane</keyword>
<feature type="region of interest" description="Disordered" evidence="1">
    <location>
        <begin position="1"/>
        <end position="30"/>
    </location>
</feature>
<evidence type="ECO:0000313" key="4">
    <source>
        <dbReference type="Proteomes" id="UP001498238"/>
    </source>
</evidence>
<evidence type="ECO:0000313" key="3">
    <source>
        <dbReference type="EMBL" id="GAA0037442.1"/>
    </source>
</evidence>
<reference evidence="3 4" key="1">
    <citation type="submission" date="2024-01" db="EMBL/GenBank/DDBJ databases">
        <title>Characterization of antibiotic resistant novel bacterial strains and their environmental applications.</title>
        <authorList>
            <person name="Manzoor S."/>
            <person name="Abbas S."/>
            <person name="Arshad M."/>
            <person name="Ahmed I."/>
        </authorList>
    </citation>
    <scope>NUCLEOTIDE SEQUENCE [LARGE SCALE GENOMIC DNA]</scope>
    <source>
        <strain evidence="3 4">NCCP-602</strain>
    </source>
</reference>
<feature type="transmembrane region" description="Helical" evidence="2">
    <location>
        <begin position="154"/>
        <end position="175"/>
    </location>
</feature>
<gene>
    <name evidence="3" type="ORF">NCCP602_34040</name>
</gene>
<dbReference type="RefSeq" id="WP_339394059.1">
    <property type="nucleotide sequence ID" value="NZ_BAAAAF010000029.1"/>
</dbReference>
<feature type="transmembrane region" description="Helical" evidence="2">
    <location>
        <begin position="181"/>
        <end position="203"/>
    </location>
</feature>
<keyword evidence="4" id="KW-1185">Reference proteome</keyword>
<dbReference type="EMBL" id="BAAAAF010000029">
    <property type="protein sequence ID" value="GAA0037442.1"/>
    <property type="molecule type" value="Genomic_DNA"/>
</dbReference>
<dbReference type="Proteomes" id="UP001498238">
    <property type="component" value="Unassembled WGS sequence"/>
</dbReference>
<name>A0ABP3CC27_9MICO</name>
<sequence length="234" mass="24532">MSPINNDDAVQRDSSPHGVGRFPERFPGSGDGSDDLLAEVADLRRRIHSLERVMVAIFCLFTAAVLVAGAVLPMYTDRDGDTADQAWSVVSIAGSALSILVGAERPDTDSPGVQALFIAGFLGLNLIIVLLLVVVFPWAVIGRVSRNQVRFARIIVWLGLVGSVVPVLLSLVASGSTDSEAGWGGAVLFVGMAASLVIVLTTVRPRTAGYGAEAADGRWRSADSGGSTSDGDRR</sequence>
<feature type="transmembrane region" description="Helical" evidence="2">
    <location>
        <begin position="115"/>
        <end position="142"/>
    </location>
</feature>
<keyword evidence="2" id="KW-1133">Transmembrane helix</keyword>
<proteinExistence type="predicted"/>
<accession>A0ABP3CC27</accession>
<comment type="caution">
    <text evidence="3">The sequence shown here is derived from an EMBL/GenBank/DDBJ whole genome shotgun (WGS) entry which is preliminary data.</text>
</comment>
<evidence type="ECO:0000256" key="2">
    <source>
        <dbReference type="SAM" id="Phobius"/>
    </source>
</evidence>
<protein>
    <submittedName>
        <fullName evidence="3">Uncharacterized protein</fullName>
    </submittedName>
</protein>
<keyword evidence="2" id="KW-0472">Membrane</keyword>